<evidence type="ECO:0000256" key="2">
    <source>
        <dbReference type="SAM" id="SignalP"/>
    </source>
</evidence>
<evidence type="ECO:0000259" key="3">
    <source>
        <dbReference type="PROSITE" id="PS50835"/>
    </source>
</evidence>
<feature type="transmembrane region" description="Helical" evidence="1">
    <location>
        <begin position="232"/>
        <end position="255"/>
    </location>
</feature>
<keyword evidence="1" id="KW-0812">Transmembrane</keyword>
<reference evidence="5" key="1">
    <citation type="submission" date="2025-08" db="UniProtKB">
        <authorList>
            <consortium name="RefSeq"/>
        </authorList>
    </citation>
    <scope>IDENTIFICATION</scope>
</reference>
<dbReference type="InterPro" id="IPR013783">
    <property type="entry name" value="Ig-like_fold"/>
</dbReference>
<dbReference type="InterPro" id="IPR007110">
    <property type="entry name" value="Ig-like_dom"/>
</dbReference>
<evidence type="ECO:0000313" key="5">
    <source>
        <dbReference type="RefSeq" id="XP_008288248.1"/>
    </source>
</evidence>
<dbReference type="Proteomes" id="UP000694891">
    <property type="component" value="Unplaced"/>
</dbReference>
<feature type="signal peptide" evidence="2">
    <location>
        <begin position="1"/>
        <end position="21"/>
    </location>
</feature>
<sequence>MLPLCGLLLLLCLHCGGLCSAFHIAKTLTLQVDYGQSATLHCNGSAFLEEEGTVHWEAVGQDVAILREGESTVGEHYEGSLFTYGSPDSDTVLMSVTDEEFHLYMTPTMSDSGEYQCWYRTRKSDDPKLGIPESITLTVLERILTDFDPDEATTAAEDWVTASHWPVASWAEEVTETTESNHDFLPVLLEDSTQPMPVATESQLMEAFEEKVTFFPDKDIPSESHQLEDLPWIRIGLISGVLLVTAVVLCVLGALRKI</sequence>
<feature type="chain" id="PRO_5041356683" evidence="2">
    <location>
        <begin position="22"/>
        <end position="258"/>
    </location>
</feature>
<keyword evidence="1" id="KW-0472">Membrane</keyword>
<accession>A0A9Y4KCD9</accession>
<dbReference type="Gene3D" id="2.60.40.10">
    <property type="entry name" value="Immunoglobulins"/>
    <property type="match status" value="1"/>
</dbReference>
<dbReference type="PROSITE" id="PS50835">
    <property type="entry name" value="IG_LIKE"/>
    <property type="match status" value="1"/>
</dbReference>
<name>A0A9Y4KCD9_9TELE</name>
<evidence type="ECO:0000313" key="4">
    <source>
        <dbReference type="Proteomes" id="UP000694891"/>
    </source>
</evidence>
<feature type="domain" description="Ig-like" evidence="3">
    <location>
        <begin position="35"/>
        <end position="117"/>
    </location>
</feature>
<dbReference type="GeneID" id="103363320"/>
<keyword evidence="2" id="KW-0732">Signal</keyword>
<dbReference type="InterPro" id="IPR036179">
    <property type="entry name" value="Ig-like_dom_sf"/>
</dbReference>
<keyword evidence="1" id="KW-1133">Transmembrane helix</keyword>
<protein>
    <submittedName>
        <fullName evidence="5">Uncharacterized protein LOC103363320 isoform X1</fullName>
    </submittedName>
</protein>
<evidence type="ECO:0000256" key="1">
    <source>
        <dbReference type="SAM" id="Phobius"/>
    </source>
</evidence>
<organism evidence="4 5">
    <name type="scientific">Stegastes partitus</name>
    <name type="common">bicolor damselfish</name>
    <dbReference type="NCBI Taxonomy" id="144197"/>
    <lineage>
        <taxon>Eukaryota</taxon>
        <taxon>Metazoa</taxon>
        <taxon>Chordata</taxon>
        <taxon>Craniata</taxon>
        <taxon>Vertebrata</taxon>
        <taxon>Euteleostomi</taxon>
        <taxon>Actinopterygii</taxon>
        <taxon>Neopterygii</taxon>
        <taxon>Teleostei</taxon>
        <taxon>Neoteleostei</taxon>
        <taxon>Acanthomorphata</taxon>
        <taxon>Ovalentaria</taxon>
        <taxon>Pomacentridae</taxon>
        <taxon>Stegastes</taxon>
    </lineage>
</organism>
<dbReference type="AlphaFoldDB" id="A0A9Y4KCD9"/>
<keyword evidence="4" id="KW-1185">Reference proteome</keyword>
<proteinExistence type="predicted"/>
<dbReference type="SUPFAM" id="SSF48726">
    <property type="entry name" value="Immunoglobulin"/>
    <property type="match status" value="1"/>
</dbReference>
<dbReference type="RefSeq" id="XP_008288248.1">
    <property type="nucleotide sequence ID" value="XM_008290026.1"/>
</dbReference>
<gene>
    <name evidence="5" type="primary">LOC103363320</name>
</gene>